<feature type="repeat" description="TPR" evidence="3">
    <location>
        <begin position="184"/>
        <end position="217"/>
    </location>
</feature>
<protein>
    <submittedName>
        <fullName evidence="4">Uncharacterized protein</fullName>
    </submittedName>
</protein>
<evidence type="ECO:0000256" key="2">
    <source>
        <dbReference type="ARBA" id="ARBA00022803"/>
    </source>
</evidence>
<dbReference type="Pfam" id="PF14559">
    <property type="entry name" value="TPR_19"/>
    <property type="match status" value="1"/>
</dbReference>
<evidence type="ECO:0000256" key="1">
    <source>
        <dbReference type="ARBA" id="ARBA00022737"/>
    </source>
</evidence>
<dbReference type="InterPro" id="IPR019734">
    <property type="entry name" value="TPR_rpt"/>
</dbReference>
<dbReference type="PANTHER" id="PTHR44943">
    <property type="entry name" value="CELLULOSE SYNTHASE OPERON PROTEIN C"/>
    <property type="match status" value="1"/>
</dbReference>
<dbReference type="SMART" id="SM00028">
    <property type="entry name" value="TPR"/>
    <property type="match status" value="6"/>
</dbReference>
<dbReference type="EMBL" id="AKKV01000019">
    <property type="protein sequence ID" value="EIT87020.1"/>
    <property type="molecule type" value="Genomic_DNA"/>
</dbReference>
<dbReference type="eggNOG" id="COG0457">
    <property type="taxonomic scope" value="Bacteria"/>
</dbReference>
<dbReference type="Pfam" id="PF07719">
    <property type="entry name" value="TPR_2"/>
    <property type="match status" value="1"/>
</dbReference>
<dbReference type="InterPro" id="IPR013105">
    <property type="entry name" value="TPR_2"/>
</dbReference>
<feature type="repeat" description="TPR" evidence="3">
    <location>
        <begin position="20"/>
        <end position="53"/>
    </location>
</feature>
<dbReference type="InterPro" id="IPR011990">
    <property type="entry name" value="TPR-like_helical_dom_sf"/>
</dbReference>
<reference evidence="4 5" key="1">
    <citation type="journal article" date="2012" name="J. Bacteriol.">
        <title>Genome of Bacillus macauensis ZFHKF-1, a Long-Chain-Forming Bacterium.</title>
        <authorList>
            <person name="Cai L."/>
            <person name="Zhang T."/>
        </authorList>
    </citation>
    <scope>NUCLEOTIDE SEQUENCE [LARGE SCALE GENOMIC DNA]</scope>
    <source>
        <strain evidence="4 5">ZFHKF-1</strain>
    </source>
</reference>
<comment type="caution">
    <text evidence="4">The sequence shown here is derived from an EMBL/GenBank/DDBJ whole genome shotgun (WGS) entry which is preliminary data.</text>
</comment>
<dbReference type="SUPFAM" id="SSF48452">
    <property type="entry name" value="TPR-like"/>
    <property type="match status" value="2"/>
</dbReference>
<dbReference type="OrthoDB" id="600613at2"/>
<proteinExistence type="predicted"/>
<dbReference type="STRING" id="1196324.A374_02164"/>
<dbReference type="InterPro" id="IPR051685">
    <property type="entry name" value="Ycf3/AcsC/BcsC/TPR_MFPF"/>
</dbReference>
<name>I8UJH7_9BACL</name>
<dbReference type="AlphaFoldDB" id="I8UJH7"/>
<accession>I8UJH7</accession>
<keyword evidence="5" id="KW-1185">Reference proteome</keyword>
<organism evidence="4 5">
    <name type="scientific">Fictibacillus macauensis ZFHKF-1</name>
    <dbReference type="NCBI Taxonomy" id="1196324"/>
    <lineage>
        <taxon>Bacteria</taxon>
        <taxon>Bacillati</taxon>
        <taxon>Bacillota</taxon>
        <taxon>Bacilli</taxon>
        <taxon>Bacillales</taxon>
        <taxon>Fictibacillaceae</taxon>
        <taxon>Fictibacillus</taxon>
    </lineage>
</organism>
<dbReference type="PROSITE" id="PS50005">
    <property type="entry name" value="TPR"/>
    <property type="match status" value="2"/>
</dbReference>
<dbReference type="PATRIC" id="fig|1196324.3.peg.433"/>
<dbReference type="Pfam" id="PF13181">
    <property type="entry name" value="TPR_8"/>
    <property type="match status" value="1"/>
</dbReference>
<sequence length="536" mass="61645">MKKEKHAERDMRILPFRQDGERFFQRGMKAYRQKEYQKAIRLFQRAVELQPEEPTYYCQLASTLAEIGEYDRSNEYLEQVIDAMGQDISECYFFMANNYAHLGMFSEAEAYAAIYIKKDPTGEFVPDAKELLELIHFEVGSEALSEEEELILTHEEARQSIVQGNLKEAKKQLGKLIEKHPTFWAAYNNLALTHFYLDEYDEALSVLRSILGKNPGNLNALCNIAIILDHMGKKSEALQMMDALKNVYPIHPDHRYKLGTTFGMFHEHAYANRWLSSIQRHYYGNDPAYLHLLAVSCYATGQKERGMRAWRKIEEIDPGKEVAAYYLKKAANNELVVTGTDYQYRIPVDEVRVSQEQMPKNTFAARFNQVASGFHKGKLMHLCMLRGDTTTESITLLTDFCLRKEEHPVLKQLAASLLLEMNAAKTVTITQENEQVTMSTIPDMMKHGLAILSYLKEHETAIDDDVTFLWIELMSGQRFDTTWLRNEKALAAAIDYVSKKRKSGTTQAKIAERYGISVSMLSSRIQFLKRGLERAD</sequence>
<evidence type="ECO:0000313" key="4">
    <source>
        <dbReference type="EMBL" id="EIT87020.1"/>
    </source>
</evidence>
<keyword evidence="2 3" id="KW-0802">TPR repeat</keyword>
<keyword evidence="1" id="KW-0677">Repeat</keyword>
<gene>
    <name evidence="4" type="ORF">A374_02164</name>
</gene>
<evidence type="ECO:0000256" key="3">
    <source>
        <dbReference type="PROSITE-ProRule" id="PRU00339"/>
    </source>
</evidence>
<dbReference type="RefSeq" id="WP_007200532.1">
    <property type="nucleotide sequence ID" value="NZ_AKKV01000019.1"/>
</dbReference>
<dbReference type="Proteomes" id="UP000004080">
    <property type="component" value="Unassembled WGS sequence"/>
</dbReference>
<dbReference type="PANTHER" id="PTHR44943:SF8">
    <property type="entry name" value="TPR REPEAT-CONTAINING PROTEIN MJ0263"/>
    <property type="match status" value="1"/>
</dbReference>
<dbReference type="Gene3D" id="1.25.40.10">
    <property type="entry name" value="Tetratricopeptide repeat domain"/>
    <property type="match status" value="2"/>
</dbReference>
<evidence type="ECO:0000313" key="5">
    <source>
        <dbReference type="Proteomes" id="UP000004080"/>
    </source>
</evidence>